<dbReference type="Gene3D" id="1.10.720.30">
    <property type="entry name" value="SAP domain"/>
    <property type="match status" value="1"/>
</dbReference>
<dbReference type="AlphaFoldDB" id="A0A9N9RH71"/>
<organism evidence="4 5">
    <name type="scientific">Diatraea saccharalis</name>
    <name type="common">sugarcane borer</name>
    <dbReference type="NCBI Taxonomy" id="40085"/>
    <lineage>
        <taxon>Eukaryota</taxon>
        <taxon>Metazoa</taxon>
        <taxon>Ecdysozoa</taxon>
        <taxon>Arthropoda</taxon>
        <taxon>Hexapoda</taxon>
        <taxon>Insecta</taxon>
        <taxon>Pterygota</taxon>
        <taxon>Neoptera</taxon>
        <taxon>Endopterygota</taxon>
        <taxon>Lepidoptera</taxon>
        <taxon>Glossata</taxon>
        <taxon>Ditrysia</taxon>
        <taxon>Pyraloidea</taxon>
        <taxon>Crambidae</taxon>
        <taxon>Crambinae</taxon>
        <taxon>Diatraea</taxon>
    </lineage>
</organism>
<dbReference type="SMART" id="SM00513">
    <property type="entry name" value="SAP"/>
    <property type="match status" value="1"/>
</dbReference>
<dbReference type="EMBL" id="OU893340">
    <property type="protein sequence ID" value="CAG9796461.1"/>
    <property type="molecule type" value="Genomic_DNA"/>
</dbReference>
<evidence type="ECO:0000313" key="4">
    <source>
        <dbReference type="EMBL" id="CAG9796461.1"/>
    </source>
</evidence>
<accession>A0A9N9RH71</accession>
<evidence type="ECO:0000313" key="5">
    <source>
        <dbReference type="Proteomes" id="UP001153714"/>
    </source>
</evidence>
<sequence>MYSAWTVGKLKEELKRRGGSLRGRKADLIERLESYDKNFNFENVELLEDDDPGMVLSPNELYRDNNSNTSLPPLNKTHIRHYLSLSQLFSGSTFIRGICRKTMKNLHYEVNIKLDEHGIISEAHCECPPGSGNGATCKHVGVLLMGVEHMVRDKMFYYLRLALKNYNNFTPQEIRIQAHQSLVLNFPNSSMPMKQMYGPANPYALEVDHHYSAVAPKDQILKDLMLSTITEEQINYTETEQENSRNYN</sequence>
<reference evidence="4" key="2">
    <citation type="submission" date="2022-10" db="EMBL/GenBank/DDBJ databases">
        <authorList>
            <consortium name="ENA_rothamsted_submissions"/>
            <consortium name="culmorum"/>
            <person name="King R."/>
        </authorList>
    </citation>
    <scope>NUCLEOTIDE SEQUENCE</scope>
</reference>
<dbReference type="OrthoDB" id="261614at2759"/>
<name>A0A9N9RH71_9NEOP</name>
<feature type="domain" description="SAP" evidence="2">
    <location>
        <begin position="2"/>
        <end position="36"/>
    </location>
</feature>
<keyword evidence="1" id="KW-0863">Zinc-finger</keyword>
<keyword evidence="1" id="KW-0479">Metal-binding</keyword>
<evidence type="ECO:0008006" key="6">
    <source>
        <dbReference type="Google" id="ProtNLM"/>
    </source>
</evidence>
<keyword evidence="5" id="KW-1185">Reference proteome</keyword>
<dbReference type="SUPFAM" id="SSF68906">
    <property type="entry name" value="SAP domain"/>
    <property type="match status" value="1"/>
</dbReference>
<keyword evidence="1" id="KW-0862">Zinc</keyword>
<dbReference type="PROSITE" id="PS50966">
    <property type="entry name" value="ZF_SWIM"/>
    <property type="match status" value="1"/>
</dbReference>
<gene>
    <name evidence="4" type="ORF">DIATSA_LOCUS13654</name>
</gene>
<proteinExistence type="predicted"/>
<evidence type="ECO:0000256" key="1">
    <source>
        <dbReference type="PROSITE-ProRule" id="PRU00325"/>
    </source>
</evidence>
<dbReference type="InterPro" id="IPR036361">
    <property type="entry name" value="SAP_dom_sf"/>
</dbReference>
<dbReference type="Pfam" id="PF02037">
    <property type="entry name" value="SAP"/>
    <property type="match status" value="1"/>
</dbReference>
<evidence type="ECO:0000259" key="2">
    <source>
        <dbReference type="PROSITE" id="PS50800"/>
    </source>
</evidence>
<dbReference type="InterPro" id="IPR003034">
    <property type="entry name" value="SAP_dom"/>
</dbReference>
<evidence type="ECO:0000259" key="3">
    <source>
        <dbReference type="PROSITE" id="PS50966"/>
    </source>
</evidence>
<feature type="domain" description="SWIM-type" evidence="3">
    <location>
        <begin position="108"/>
        <end position="148"/>
    </location>
</feature>
<dbReference type="InterPro" id="IPR007527">
    <property type="entry name" value="Znf_SWIM"/>
</dbReference>
<protein>
    <recommendedName>
        <fullName evidence="6">SWIM-type domain-containing protein</fullName>
    </recommendedName>
</protein>
<reference evidence="4" key="1">
    <citation type="submission" date="2021-12" db="EMBL/GenBank/DDBJ databases">
        <authorList>
            <person name="King R."/>
        </authorList>
    </citation>
    <scope>NUCLEOTIDE SEQUENCE</scope>
</reference>
<dbReference type="Proteomes" id="UP001153714">
    <property type="component" value="Chromosome 9"/>
</dbReference>
<dbReference type="PROSITE" id="PS50800">
    <property type="entry name" value="SAP"/>
    <property type="match status" value="1"/>
</dbReference>
<dbReference type="GO" id="GO:0008270">
    <property type="term" value="F:zinc ion binding"/>
    <property type="evidence" value="ECO:0007669"/>
    <property type="project" value="UniProtKB-KW"/>
</dbReference>